<evidence type="ECO:0000256" key="1">
    <source>
        <dbReference type="ARBA" id="ARBA00022801"/>
    </source>
</evidence>
<dbReference type="Pfam" id="PF00857">
    <property type="entry name" value="Isochorismatase"/>
    <property type="match status" value="1"/>
</dbReference>
<dbReference type="InterPro" id="IPR000868">
    <property type="entry name" value="Isochorismatase-like_dom"/>
</dbReference>
<sequence length="191" mass="21020">MTDHRDALLLVDLQNAFFDEEGLAEQEAELTAAANRLSEAAIEADIPVFVVTTVHSRDTSTWTLNMLEAGEGFLFSGEEGTEVIDGLNTDKTTRIEKTRDSAFFATDLHLRLVNLSVNRIVLAGVSTHGCISQTARDAYAHNMRSVLISDATADARQDYHEAQLQRLEEDGQASTATMDEMIATWQNTADN</sequence>
<dbReference type="PANTHER" id="PTHR43540:SF6">
    <property type="entry name" value="ISOCHORISMATASE-LIKE DOMAIN-CONTAINING PROTEIN"/>
    <property type="match status" value="1"/>
</dbReference>
<dbReference type="AlphaFoldDB" id="A0A543A083"/>
<accession>A0A543A083</accession>
<name>A0A543A083_9MICC</name>
<protein>
    <submittedName>
        <fullName evidence="3">Nicotinamidase-related amidase</fullName>
    </submittedName>
</protein>
<dbReference type="Proteomes" id="UP000319746">
    <property type="component" value="Unassembled WGS sequence"/>
</dbReference>
<comment type="caution">
    <text evidence="3">The sequence shown here is derived from an EMBL/GenBank/DDBJ whole genome shotgun (WGS) entry which is preliminary data.</text>
</comment>
<gene>
    <name evidence="3" type="ORF">FB556_2480</name>
</gene>
<dbReference type="RefSeq" id="WP_141868084.1">
    <property type="nucleotide sequence ID" value="NZ_BAABAN010000017.1"/>
</dbReference>
<proteinExistence type="predicted"/>
<dbReference type="EMBL" id="VFOU01000004">
    <property type="protein sequence ID" value="TQL66003.1"/>
    <property type="molecule type" value="Genomic_DNA"/>
</dbReference>
<evidence type="ECO:0000313" key="3">
    <source>
        <dbReference type="EMBL" id="TQL66003.1"/>
    </source>
</evidence>
<organism evidence="3 4">
    <name type="scientific">Enteractinococcus coprophilus</name>
    <dbReference type="NCBI Taxonomy" id="1027633"/>
    <lineage>
        <taxon>Bacteria</taxon>
        <taxon>Bacillati</taxon>
        <taxon>Actinomycetota</taxon>
        <taxon>Actinomycetes</taxon>
        <taxon>Micrococcales</taxon>
        <taxon>Micrococcaceae</taxon>
    </lineage>
</organism>
<dbReference type="Gene3D" id="3.40.50.850">
    <property type="entry name" value="Isochorismatase-like"/>
    <property type="match status" value="1"/>
</dbReference>
<feature type="domain" description="Isochorismatase-like" evidence="2">
    <location>
        <begin position="7"/>
        <end position="171"/>
    </location>
</feature>
<dbReference type="PANTHER" id="PTHR43540">
    <property type="entry name" value="PEROXYUREIDOACRYLATE/UREIDOACRYLATE AMIDOHYDROLASE-RELATED"/>
    <property type="match status" value="1"/>
</dbReference>
<reference evidence="3 4" key="1">
    <citation type="submission" date="2019-06" db="EMBL/GenBank/DDBJ databases">
        <title>Sequencing the genomes of 1000 actinobacteria strains.</title>
        <authorList>
            <person name="Klenk H.-P."/>
        </authorList>
    </citation>
    <scope>NUCLEOTIDE SEQUENCE [LARGE SCALE GENOMIC DNA]</scope>
    <source>
        <strain evidence="3 4">DSM 24083</strain>
    </source>
</reference>
<keyword evidence="1" id="KW-0378">Hydrolase</keyword>
<dbReference type="SUPFAM" id="SSF52499">
    <property type="entry name" value="Isochorismatase-like hydrolases"/>
    <property type="match status" value="1"/>
</dbReference>
<evidence type="ECO:0000313" key="4">
    <source>
        <dbReference type="Proteomes" id="UP000319746"/>
    </source>
</evidence>
<dbReference type="InterPro" id="IPR036380">
    <property type="entry name" value="Isochorismatase-like_sf"/>
</dbReference>
<dbReference type="GO" id="GO:0016787">
    <property type="term" value="F:hydrolase activity"/>
    <property type="evidence" value="ECO:0007669"/>
    <property type="project" value="UniProtKB-KW"/>
</dbReference>
<keyword evidence="4" id="KW-1185">Reference proteome</keyword>
<evidence type="ECO:0000259" key="2">
    <source>
        <dbReference type="Pfam" id="PF00857"/>
    </source>
</evidence>
<dbReference type="OrthoDB" id="4832958at2"/>
<dbReference type="CDD" id="cd00431">
    <property type="entry name" value="cysteine_hydrolases"/>
    <property type="match status" value="1"/>
</dbReference>
<dbReference type="InterPro" id="IPR050272">
    <property type="entry name" value="Isochorismatase-like_hydrls"/>
</dbReference>